<dbReference type="EMBL" id="LVVM01000989">
    <property type="protein sequence ID" value="OJA19552.1"/>
    <property type="molecule type" value="Genomic_DNA"/>
</dbReference>
<comment type="subcellular location">
    <subcellularLocation>
        <location evidence="2">Cytoplasm</location>
        <location evidence="2">Cytoskeleton</location>
    </subcellularLocation>
</comment>
<keyword evidence="19" id="KW-1185">Reference proteome</keyword>
<dbReference type="GO" id="GO:0043015">
    <property type="term" value="F:gamma-tubulin binding"/>
    <property type="evidence" value="ECO:0007669"/>
    <property type="project" value="InterPro"/>
</dbReference>
<evidence type="ECO:0000256" key="15">
    <source>
        <dbReference type="SAM" id="MobiDB-lite"/>
    </source>
</evidence>
<dbReference type="GO" id="GO:0000930">
    <property type="term" value="C:gamma-tubulin complex"/>
    <property type="evidence" value="ECO:0007669"/>
    <property type="project" value="UniProtKB-ARBA"/>
</dbReference>
<evidence type="ECO:0000256" key="5">
    <source>
        <dbReference type="ARBA" id="ARBA00012146"/>
    </source>
</evidence>
<dbReference type="InterPro" id="IPR008162">
    <property type="entry name" value="Pyrophosphatase"/>
</dbReference>
<evidence type="ECO:0000259" key="16">
    <source>
        <dbReference type="Pfam" id="PF04130"/>
    </source>
</evidence>
<evidence type="ECO:0000256" key="11">
    <source>
        <dbReference type="ARBA" id="ARBA00023212"/>
    </source>
</evidence>
<evidence type="ECO:0000259" key="17">
    <source>
        <dbReference type="Pfam" id="PF17681"/>
    </source>
</evidence>
<comment type="catalytic activity">
    <reaction evidence="14">
        <text>diphosphate + H2O = 2 phosphate + H(+)</text>
        <dbReference type="Rhea" id="RHEA:24576"/>
        <dbReference type="ChEBI" id="CHEBI:15377"/>
        <dbReference type="ChEBI" id="CHEBI:15378"/>
        <dbReference type="ChEBI" id="CHEBI:33019"/>
        <dbReference type="ChEBI" id="CHEBI:43474"/>
        <dbReference type="EC" id="3.6.1.1"/>
    </reaction>
</comment>
<keyword evidence="6" id="KW-0963">Cytoplasm</keyword>
<dbReference type="CDD" id="cd00412">
    <property type="entry name" value="pyrophosphatase"/>
    <property type="match status" value="1"/>
</dbReference>
<dbReference type="Gene3D" id="3.90.80.10">
    <property type="entry name" value="Inorganic pyrophosphatase"/>
    <property type="match status" value="1"/>
</dbReference>
<evidence type="ECO:0000313" key="19">
    <source>
        <dbReference type="Proteomes" id="UP000183567"/>
    </source>
</evidence>
<dbReference type="GO" id="GO:0000287">
    <property type="term" value="F:magnesium ion binding"/>
    <property type="evidence" value="ECO:0007669"/>
    <property type="project" value="InterPro"/>
</dbReference>
<accession>A0A1J8R157</accession>
<evidence type="ECO:0000256" key="14">
    <source>
        <dbReference type="ARBA" id="ARBA00047820"/>
    </source>
</evidence>
<evidence type="ECO:0000256" key="6">
    <source>
        <dbReference type="ARBA" id="ARBA00022490"/>
    </source>
</evidence>
<dbReference type="GO" id="GO:0005816">
    <property type="term" value="C:spindle pole body"/>
    <property type="evidence" value="ECO:0007669"/>
    <property type="project" value="UniProtKB-ARBA"/>
</dbReference>
<dbReference type="Pfam" id="PF04130">
    <property type="entry name" value="GCP_C_terminal"/>
    <property type="match status" value="1"/>
</dbReference>
<dbReference type="OrthoDB" id="1608002at2759"/>
<feature type="compositionally biased region" description="Polar residues" evidence="15">
    <location>
        <begin position="1015"/>
        <end position="1026"/>
    </location>
</feature>
<dbReference type="InterPro" id="IPR041470">
    <property type="entry name" value="GCP_N"/>
</dbReference>
<proteinExistence type="inferred from homology"/>
<dbReference type="InterPro" id="IPR042241">
    <property type="entry name" value="GCP_C_sf"/>
</dbReference>
<keyword evidence="8" id="KW-0479">Metal-binding</keyword>
<keyword evidence="9" id="KW-0378">Hydrolase</keyword>
<dbReference type="GO" id="GO:0004427">
    <property type="term" value="F:inorganic diphosphate phosphatase activity"/>
    <property type="evidence" value="ECO:0007669"/>
    <property type="project" value="UniProtKB-EC"/>
</dbReference>
<keyword evidence="7" id="KW-0493">Microtubule</keyword>
<dbReference type="PROSITE" id="PS00387">
    <property type="entry name" value="PPASE"/>
    <property type="match status" value="1"/>
</dbReference>
<dbReference type="EC" id="3.6.1.1" evidence="5"/>
<evidence type="ECO:0000256" key="13">
    <source>
        <dbReference type="ARBA" id="ARBA00040300"/>
    </source>
</evidence>
<evidence type="ECO:0000256" key="8">
    <source>
        <dbReference type="ARBA" id="ARBA00022723"/>
    </source>
</evidence>
<dbReference type="InterPro" id="IPR040457">
    <property type="entry name" value="GCP_C"/>
</dbReference>
<protein>
    <recommendedName>
        <fullName evidence="13">Inorganic pyrophosphatase</fullName>
        <ecNumber evidence="5">3.6.1.1</ecNumber>
    </recommendedName>
    <alternativeName>
        <fullName evidence="12">Pyrophosphate phospho-hydrolase</fullName>
    </alternativeName>
</protein>
<dbReference type="AlphaFoldDB" id="A0A1J8R157"/>
<dbReference type="FunFam" id="3.90.80.10:FF:000004">
    <property type="entry name" value="Inorganic pyrophosphatase"/>
    <property type="match status" value="1"/>
</dbReference>
<keyword evidence="11" id="KW-0206">Cytoskeleton</keyword>
<dbReference type="PANTHER" id="PTHR10286">
    <property type="entry name" value="INORGANIC PYROPHOSPHATASE"/>
    <property type="match status" value="1"/>
</dbReference>
<reference evidence="18 19" key="1">
    <citation type="submission" date="2016-03" db="EMBL/GenBank/DDBJ databases">
        <title>Comparative genomics of the ectomycorrhizal sister species Rhizopogon vinicolor and Rhizopogon vesiculosus (Basidiomycota: Boletales) reveals a divergence of the mating type B locus.</title>
        <authorList>
            <person name="Mujic A.B."/>
            <person name="Kuo A."/>
            <person name="Tritt A."/>
            <person name="Lipzen A."/>
            <person name="Chen C."/>
            <person name="Johnson J."/>
            <person name="Sharma A."/>
            <person name="Barry K."/>
            <person name="Grigoriev I.V."/>
            <person name="Spatafora J.W."/>
        </authorList>
    </citation>
    <scope>NUCLEOTIDE SEQUENCE [LARGE SCALE GENOMIC DNA]</scope>
    <source>
        <strain evidence="18 19">AM-OR11-056</strain>
    </source>
</reference>
<dbReference type="Pfam" id="PF17681">
    <property type="entry name" value="GCP_N_terminal"/>
    <property type="match status" value="1"/>
</dbReference>
<evidence type="ECO:0000256" key="7">
    <source>
        <dbReference type="ARBA" id="ARBA00022701"/>
    </source>
</evidence>
<dbReference type="GO" id="GO:0005874">
    <property type="term" value="C:microtubule"/>
    <property type="evidence" value="ECO:0007669"/>
    <property type="project" value="UniProtKB-KW"/>
</dbReference>
<sequence length="1054" mass="117937">MIAEVLLVLAGHSSSLFPTDHNVHPAFRPLLHPGEEQCLEALGRIAFRYRNIKKACTILSRSKSRYVCALCATLTQILKDEYEKLVVDTEAKVLKRDPELVAHGSFVPLSAVRATFAEWDAPLTALETLMDQLQAEKYRQPGPLIDMLLARAKTGVHRIADIISRLSVAVQRVWRSQLSAFMVHGSLTSSDPLASKDFTLLEGTMPSCVSPQTRESIIYVGRAIATIKAKKWQNQLPREQALEYANLLETVLPEDQYKFDLVISQIQTSISEWLWLNVLTRKDVEDTVISLASYFLLRNGEFSLALIREIERLKISRLTTPSGAVSVIREQDLNLALLRASLGTTAQHDSSLLHLHFQLPSGPLRPLLPSLANFKGLSSSIASNSPEVTSFDDLLLGTNLILSYNVSWPLDLFLHPSDLQIYAALFNYLSSLRKTHTRIHTCWTSLSNTQRARRRWTGLGEGGTAEDLEVRKELLRCGWGVVRDMGWFLDTLLGYVMVDVVDVEFRRLKDLLDNPSRGRADSVGKHTNPHNVATQAGADPSTYLDFTTLRNIHTTYLERLLTGCLLSNPALTAILRPIFEVCERFVAQVERWGGDVLPALLFEGSLSTGGDDKVGAMVRERLQVVSEVNESLRTLFNLFYEQLSLSTSQQPFTASGDASKSILMNASLANVSTLQRTLIRGKGTKGFEGEGEVRRHVERLLLRLDFNGAFSKPKASDIEQYIVMSREMETRGPPVLPAGRQFYMIAARRLSQQVGHFASPMVSQFSTRLIGAPNTLEHRVFIEQNGSVVSSFHDIPLFADQSNGILNMIVEVPRWTNAKMEISKEEPFNPIKQDIKKGRLRFVRNCFPHHGYIWNYGAFPQTWEDPAALHPETKAKGDNDPLDVCEIGENVGYVGQVKQVKVLGIMALLDEGETDWKVIVVDVHDPLASKLNDIEDVERHLPGLIRATNEWFRIYKIPDGKGENAFAFSGEAKNKKYATEIIHECNEAWRRLITGESPAKTPSYEISIRSLTNSTSPGFVSRNDTANVPADSRQPPAPIDPSISKWFYISSVQV</sequence>
<organism evidence="18 19">
    <name type="scientific">Rhizopogon vesiculosus</name>
    <dbReference type="NCBI Taxonomy" id="180088"/>
    <lineage>
        <taxon>Eukaryota</taxon>
        <taxon>Fungi</taxon>
        <taxon>Dikarya</taxon>
        <taxon>Basidiomycota</taxon>
        <taxon>Agaricomycotina</taxon>
        <taxon>Agaricomycetes</taxon>
        <taxon>Agaricomycetidae</taxon>
        <taxon>Boletales</taxon>
        <taxon>Suillineae</taxon>
        <taxon>Rhizopogonaceae</taxon>
        <taxon>Rhizopogon</taxon>
    </lineage>
</organism>
<feature type="region of interest" description="Disordered" evidence="15">
    <location>
        <begin position="1015"/>
        <end position="1037"/>
    </location>
</feature>
<comment type="cofactor">
    <cofactor evidence="1">
        <name>Mg(2+)</name>
        <dbReference type="ChEBI" id="CHEBI:18420"/>
    </cofactor>
</comment>
<evidence type="ECO:0000256" key="10">
    <source>
        <dbReference type="ARBA" id="ARBA00022842"/>
    </source>
</evidence>
<name>A0A1J8R157_9AGAM</name>
<evidence type="ECO:0000256" key="12">
    <source>
        <dbReference type="ARBA" id="ARBA00032535"/>
    </source>
</evidence>
<evidence type="ECO:0000256" key="3">
    <source>
        <dbReference type="ARBA" id="ARBA00006220"/>
    </source>
</evidence>
<comment type="caution">
    <text evidence="18">The sequence shown here is derived from an EMBL/GenBank/DDBJ whole genome shotgun (WGS) entry which is preliminary data.</text>
</comment>
<evidence type="ECO:0000256" key="4">
    <source>
        <dbReference type="ARBA" id="ARBA00010337"/>
    </source>
</evidence>
<dbReference type="GO" id="GO:0006796">
    <property type="term" value="P:phosphate-containing compound metabolic process"/>
    <property type="evidence" value="ECO:0007669"/>
    <property type="project" value="InterPro"/>
</dbReference>
<keyword evidence="10" id="KW-0460">Magnesium</keyword>
<dbReference type="Proteomes" id="UP000183567">
    <property type="component" value="Unassembled WGS sequence"/>
</dbReference>
<dbReference type="SUPFAM" id="SSF50324">
    <property type="entry name" value="Inorganic pyrophosphatase"/>
    <property type="match status" value="1"/>
</dbReference>
<evidence type="ECO:0000256" key="9">
    <source>
        <dbReference type="ARBA" id="ARBA00022801"/>
    </source>
</evidence>
<dbReference type="Pfam" id="PF00719">
    <property type="entry name" value="Pyrophosphatase"/>
    <property type="match status" value="1"/>
</dbReference>
<evidence type="ECO:0000256" key="2">
    <source>
        <dbReference type="ARBA" id="ARBA00004245"/>
    </source>
</evidence>
<comment type="similarity">
    <text evidence="3">Belongs to the PPase family.</text>
</comment>
<dbReference type="STRING" id="180088.A0A1J8R157"/>
<evidence type="ECO:0000313" key="18">
    <source>
        <dbReference type="EMBL" id="OJA19552.1"/>
    </source>
</evidence>
<feature type="domain" description="Gamma tubulin complex component C-terminal" evidence="16">
    <location>
        <begin position="290"/>
        <end position="708"/>
    </location>
</feature>
<gene>
    <name evidence="18" type="primary">RVUP1</name>
    <name evidence="18" type="ORF">AZE42_01423</name>
</gene>
<feature type="domain" description="Gamma tubulin complex component protein N-terminal" evidence="17">
    <location>
        <begin position="2"/>
        <end position="275"/>
    </location>
</feature>
<comment type="similarity">
    <text evidence="4">Belongs to the TUBGCP family.</text>
</comment>
<dbReference type="GO" id="GO:0005737">
    <property type="term" value="C:cytoplasm"/>
    <property type="evidence" value="ECO:0007669"/>
    <property type="project" value="InterPro"/>
</dbReference>
<dbReference type="GO" id="GO:0007020">
    <property type="term" value="P:microtubule nucleation"/>
    <property type="evidence" value="ECO:0007669"/>
    <property type="project" value="UniProtKB-ARBA"/>
</dbReference>
<evidence type="ECO:0000256" key="1">
    <source>
        <dbReference type="ARBA" id="ARBA00001946"/>
    </source>
</evidence>
<dbReference type="InterPro" id="IPR036649">
    <property type="entry name" value="Pyrophosphatase_sf"/>
</dbReference>
<dbReference type="Gene3D" id="1.20.120.1900">
    <property type="entry name" value="Gamma-tubulin complex, C-terminal domain"/>
    <property type="match status" value="1"/>
</dbReference>